<evidence type="ECO:0000256" key="4">
    <source>
        <dbReference type="ARBA" id="ARBA00022679"/>
    </source>
</evidence>
<sequence length="238" mass="26719">MTKEQFAEVLAAQGISLTDRQKEQFDHFFRLLVEWNEKMNLTGITEEGQVYNKHFYDSITPAFYFPFDQVQSVVDIGGGAGFPSIPLKICFPHLKMTIIDSLNKRMSFLQHVAKELGLENVNPVHGRAEDRGQEAIYREKFDLVVARAVARLNLLSEFCLPFAKVGGHFVALKGAEITPELAEAKKAIKTLGGKTRKVETFQLLEEAGERNIVIMKKIEATPKSYPRKAGVPAKKPLV</sequence>
<evidence type="ECO:0000256" key="3">
    <source>
        <dbReference type="ARBA" id="ARBA00022603"/>
    </source>
</evidence>
<feature type="binding site" evidence="6">
    <location>
        <position position="82"/>
    </location>
    <ligand>
        <name>S-adenosyl-L-methionine</name>
        <dbReference type="ChEBI" id="CHEBI:59789"/>
    </ligand>
</feature>
<evidence type="ECO:0000256" key="6">
    <source>
        <dbReference type="HAMAP-Rule" id="MF_00074"/>
    </source>
</evidence>
<dbReference type="RefSeq" id="WP_088910119.1">
    <property type="nucleotide sequence ID" value="NZ_CP018145.1"/>
</dbReference>
<keyword evidence="3 6" id="KW-0489">Methyltransferase</keyword>
<dbReference type="GO" id="GO:0005829">
    <property type="term" value="C:cytosol"/>
    <property type="evidence" value="ECO:0007669"/>
    <property type="project" value="TreeGrafter"/>
</dbReference>
<protein>
    <recommendedName>
        <fullName evidence="6">Ribosomal RNA small subunit methyltransferase G</fullName>
        <ecNumber evidence="6">2.1.1.-</ecNumber>
    </recommendedName>
    <alternativeName>
        <fullName evidence="6">16S rRNA 7-methylguanosine methyltransferase</fullName>
        <shortName evidence="6">16S rRNA m7G methyltransferase</shortName>
    </alternativeName>
</protein>
<dbReference type="Proteomes" id="UP000197781">
    <property type="component" value="Chromosome"/>
</dbReference>
<feature type="binding site" evidence="6">
    <location>
        <begin position="128"/>
        <end position="129"/>
    </location>
    <ligand>
        <name>S-adenosyl-L-methionine</name>
        <dbReference type="ChEBI" id="CHEBI:59789"/>
    </ligand>
</feature>
<dbReference type="EMBL" id="CP018145">
    <property type="protein sequence ID" value="ASJ56553.1"/>
    <property type="molecule type" value="Genomic_DNA"/>
</dbReference>
<proteinExistence type="inferred from homology"/>
<comment type="similarity">
    <text evidence="6">Belongs to the methyltransferase superfamily. RNA methyltransferase RsmG family.</text>
</comment>
<dbReference type="PIRSF" id="PIRSF003078">
    <property type="entry name" value="GidB"/>
    <property type="match status" value="1"/>
</dbReference>
<dbReference type="Pfam" id="PF02527">
    <property type="entry name" value="GidB"/>
    <property type="match status" value="1"/>
</dbReference>
<dbReference type="PANTHER" id="PTHR31760">
    <property type="entry name" value="S-ADENOSYL-L-METHIONINE-DEPENDENT METHYLTRANSFERASES SUPERFAMILY PROTEIN"/>
    <property type="match status" value="1"/>
</dbReference>
<keyword evidence="2 6" id="KW-0698">rRNA processing</keyword>
<comment type="function">
    <text evidence="6">Specifically methylates the N7 position of guanine in position 535 of 16S rRNA.</text>
</comment>
<feature type="binding site" evidence="6">
    <location>
        <position position="147"/>
    </location>
    <ligand>
        <name>S-adenosyl-L-methionine</name>
        <dbReference type="ChEBI" id="CHEBI:59789"/>
    </ligand>
</feature>
<organism evidence="7 8">
    <name type="scientific">Brevibacillus formosus</name>
    <dbReference type="NCBI Taxonomy" id="54913"/>
    <lineage>
        <taxon>Bacteria</taxon>
        <taxon>Bacillati</taxon>
        <taxon>Bacillota</taxon>
        <taxon>Bacilli</taxon>
        <taxon>Bacillales</taxon>
        <taxon>Paenibacillaceae</taxon>
        <taxon>Brevibacillus</taxon>
    </lineage>
</organism>
<dbReference type="InterPro" id="IPR029063">
    <property type="entry name" value="SAM-dependent_MTases_sf"/>
</dbReference>
<name>A0A220MNN4_9BACL</name>
<evidence type="ECO:0000256" key="5">
    <source>
        <dbReference type="ARBA" id="ARBA00022691"/>
    </source>
</evidence>
<dbReference type="Gene3D" id="3.40.50.150">
    <property type="entry name" value="Vaccinia Virus protein VP39"/>
    <property type="match status" value="1"/>
</dbReference>
<feature type="binding site" evidence="6">
    <location>
        <position position="77"/>
    </location>
    <ligand>
        <name>S-adenosyl-L-methionine</name>
        <dbReference type="ChEBI" id="CHEBI:59789"/>
    </ligand>
</feature>
<gene>
    <name evidence="6" type="primary">rsmG</name>
    <name evidence="7" type="ORF">BP422_25115</name>
</gene>
<comment type="subcellular location">
    <subcellularLocation>
        <location evidence="6">Cytoplasm</location>
    </subcellularLocation>
</comment>
<dbReference type="NCBIfam" id="TIGR00138">
    <property type="entry name" value="rsmG_gidB"/>
    <property type="match status" value="1"/>
</dbReference>
<dbReference type="KEGG" id="bfm:BP422_25115"/>
<keyword evidence="1 6" id="KW-0963">Cytoplasm</keyword>
<dbReference type="HAMAP" id="MF_00074">
    <property type="entry name" value="16SrRNA_methyltr_G"/>
    <property type="match status" value="1"/>
</dbReference>
<evidence type="ECO:0000313" key="8">
    <source>
        <dbReference type="Proteomes" id="UP000197781"/>
    </source>
</evidence>
<dbReference type="GO" id="GO:0070043">
    <property type="term" value="F:rRNA (guanine-N7-)-methyltransferase activity"/>
    <property type="evidence" value="ECO:0007669"/>
    <property type="project" value="UniProtKB-UniRule"/>
</dbReference>
<accession>A0A220MNN4</accession>
<dbReference type="AlphaFoldDB" id="A0A220MNN4"/>
<dbReference type="EC" id="2.1.1.-" evidence="6"/>
<comment type="caution">
    <text evidence="6">Lacks conserved residue(s) required for the propagation of feature annotation.</text>
</comment>
<evidence type="ECO:0000256" key="1">
    <source>
        <dbReference type="ARBA" id="ARBA00022490"/>
    </source>
</evidence>
<reference evidence="7 8" key="1">
    <citation type="submission" date="2016-11" db="EMBL/GenBank/DDBJ databases">
        <authorList>
            <person name="Jaros S."/>
            <person name="Januszkiewicz K."/>
            <person name="Wedrychowicz H."/>
        </authorList>
    </citation>
    <scope>NUCLEOTIDE SEQUENCE [LARGE SCALE GENOMIC DNA]</scope>
    <source>
        <strain evidence="7 8">NF2</strain>
    </source>
</reference>
<dbReference type="PANTHER" id="PTHR31760:SF0">
    <property type="entry name" value="S-ADENOSYL-L-METHIONINE-DEPENDENT METHYLTRANSFERASES SUPERFAMILY PROTEIN"/>
    <property type="match status" value="1"/>
</dbReference>
<dbReference type="SUPFAM" id="SSF53335">
    <property type="entry name" value="S-adenosyl-L-methionine-dependent methyltransferases"/>
    <property type="match status" value="1"/>
</dbReference>
<dbReference type="InterPro" id="IPR003682">
    <property type="entry name" value="rRNA_ssu_MeTfrase_G"/>
</dbReference>
<dbReference type="CDD" id="cd02440">
    <property type="entry name" value="AdoMet_MTases"/>
    <property type="match status" value="1"/>
</dbReference>
<evidence type="ECO:0000256" key="2">
    <source>
        <dbReference type="ARBA" id="ARBA00022552"/>
    </source>
</evidence>
<dbReference type="FunFam" id="3.40.50.150:FF:000041">
    <property type="entry name" value="Ribosomal RNA small subunit methyltransferase G"/>
    <property type="match status" value="1"/>
</dbReference>
<evidence type="ECO:0000313" key="7">
    <source>
        <dbReference type="EMBL" id="ASJ56553.1"/>
    </source>
</evidence>
<keyword evidence="5 6" id="KW-0949">S-adenosyl-L-methionine</keyword>
<keyword evidence="4 6" id="KW-0808">Transferase</keyword>